<evidence type="ECO:0000256" key="2">
    <source>
        <dbReference type="ARBA" id="ARBA00022475"/>
    </source>
</evidence>
<dbReference type="CDD" id="cd06581">
    <property type="entry name" value="TM_PBP1_LivM_like"/>
    <property type="match status" value="1"/>
</dbReference>
<feature type="transmembrane region" description="Helical" evidence="7">
    <location>
        <begin position="127"/>
        <end position="146"/>
    </location>
</feature>
<feature type="transmembrane region" description="Helical" evidence="7">
    <location>
        <begin position="45"/>
        <end position="63"/>
    </location>
</feature>
<reference evidence="8 9" key="1">
    <citation type="submission" date="2024-06" db="EMBL/GenBank/DDBJ databases">
        <title>The Natural Products Discovery Center: Release of the First 8490 Sequenced Strains for Exploring Actinobacteria Biosynthetic Diversity.</title>
        <authorList>
            <person name="Kalkreuter E."/>
            <person name="Kautsar S.A."/>
            <person name="Yang D."/>
            <person name="Bader C.D."/>
            <person name="Teijaro C.N."/>
            <person name="Fluegel L."/>
            <person name="Davis C.M."/>
            <person name="Simpson J.R."/>
            <person name="Lauterbach L."/>
            <person name="Steele A.D."/>
            <person name="Gui C."/>
            <person name="Meng S."/>
            <person name="Li G."/>
            <person name="Viehrig K."/>
            <person name="Ye F."/>
            <person name="Su P."/>
            <person name="Kiefer A.F."/>
            <person name="Nichols A."/>
            <person name="Cepeda A.J."/>
            <person name="Yan W."/>
            <person name="Fan B."/>
            <person name="Jiang Y."/>
            <person name="Adhikari A."/>
            <person name="Zheng C.-J."/>
            <person name="Schuster L."/>
            <person name="Cowan T.M."/>
            <person name="Smanski M.J."/>
            <person name="Chevrette M.G."/>
            <person name="De Carvalho L.P.S."/>
            <person name="Shen B."/>
        </authorList>
    </citation>
    <scope>NUCLEOTIDE SEQUENCE [LARGE SCALE GENOMIC DNA]</scope>
    <source>
        <strain evidence="8 9">NPDC048946</strain>
    </source>
</reference>
<keyword evidence="3 7" id="KW-0812">Transmembrane</keyword>
<feature type="compositionally biased region" description="Low complexity" evidence="6">
    <location>
        <begin position="337"/>
        <end position="358"/>
    </location>
</feature>
<dbReference type="InterPro" id="IPR043428">
    <property type="entry name" value="LivM-like"/>
</dbReference>
<sequence length="358" mass="37488">MSVAEKKPAGAAKDRVLSRRGITVTGGFAVAAVLLVLVPSFTDSFYTFVATRMLLLGLFATAYNTVFGFGGMSSLGHAAFFGIGGYTVGIAVTRWDWPPLVVLAAAVVLGAAVAAVFGVMCLRVRGIYLLLLTLALAQAIAGLAFYQTEWTGGDNGIPNIPRDGLPSSVREGDGYYMLTLVVVAVCVALLWMYQRSPLGMSVVGVRESEARMSATGYRTGRLRVVAFTVSGAFSAVAGVLEVYLQGSVSTANMSWLISADVLVFAILGGARHFLGPFLGAVLVTGLEVWVSTYTDRWTTVLGIVYIATALFLADGVLGRAGWAVRTTKSWWEKKSSPGGAAPPGAAADPAGVPAEVRA</sequence>
<evidence type="ECO:0000256" key="4">
    <source>
        <dbReference type="ARBA" id="ARBA00022989"/>
    </source>
</evidence>
<accession>A0ABV3DCK8</accession>
<protein>
    <submittedName>
        <fullName evidence="8">Branched-chain amino acid ABC transporter permease</fullName>
    </submittedName>
</protein>
<feature type="transmembrane region" description="Helical" evidence="7">
    <location>
        <begin position="300"/>
        <end position="324"/>
    </location>
</feature>
<comment type="subcellular location">
    <subcellularLocation>
        <location evidence="1">Cell membrane</location>
        <topology evidence="1">Multi-pass membrane protein</topology>
    </subcellularLocation>
</comment>
<evidence type="ECO:0000256" key="3">
    <source>
        <dbReference type="ARBA" id="ARBA00022692"/>
    </source>
</evidence>
<dbReference type="Pfam" id="PF02653">
    <property type="entry name" value="BPD_transp_2"/>
    <property type="match status" value="1"/>
</dbReference>
<feature type="transmembrane region" description="Helical" evidence="7">
    <location>
        <begin position="21"/>
        <end position="39"/>
    </location>
</feature>
<evidence type="ECO:0000256" key="1">
    <source>
        <dbReference type="ARBA" id="ARBA00004651"/>
    </source>
</evidence>
<dbReference type="Proteomes" id="UP001551482">
    <property type="component" value="Unassembled WGS sequence"/>
</dbReference>
<proteinExistence type="predicted"/>
<dbReference type="PANTHER" id="PTHR30482">
    <property type="entry name" value="HIGH-AFFINITY BRANCHED-CHAIN AMINO ACID TRANSPORT SYSTEM PERMEASE"/>
    <property type="match status" value="1"/>
</dbReference>
<feature type="transmembrane region" description="Helical" evidence="7">
    <location>
        <begin position="75"/>
        <end position="95"/>
    </location>
</feature>
<keyword evidence="2" id="KW-1003">Cell membrane</keyword>
<evidence type="ECO:0000256" key="6">
    <source>
        <dbReference type="SAM" id="MobiDB-lite"/>
    </source>
</evidence>
<keyword evidence="9" id="KW-1185">Reference proteome</keyword>
<feature type="transmembrane region" description="Helical" evidence="7">
    <location>
        <begin position="222"/>
        <end position="240"/>
    </location>
</feature>
<feature type="transmembrane region" description="Helical" evidence="7">
    <location>
        <begin position="175"/>
        <end position="193"/>
    </location>
</feature>
<evidence type="ECO:0000256" key="5">
    <source>
        <dbReference type="ARBA" id="ARBA00023136"/>
    </source>
</evidence>
<name>A0ABV3DCK8_9ACTN</name>
<dbReference type="RefSeq" id="WP_358348979.1">
    <property type="nucleotide sequence ID" value="NZ_JBEZFP010000007.1"/>
</dbReference>
<feature type="transmembrane region" description="Helical" evidence="7">
    <location>
        <begin position="101"/>
        <end position="120"/>
    </location>
</feature>
<gene>
    <name evidence="8" type="ORF">AB0C36_04285</name>
</gene>
<evidence type="ECO:0000313" key="9">
    <source>
        <dbReference type="Proteomes" id="UP001551482"/>
    </source>
</evidence>
<evidence type="ECO:0000256" key="7">
    <source>
        <dbReference type="SAM" id="Phobius"/>
    </source>
</evidence>
<dbReference type="PANTHER" id="PTHR30482:SF17">
    <property type="entry name" value="ABC TRANSPORTER ATP-BINDING PROTEIN"/>
    <property type="match status" value="1"/>
</dbReference>
<feature type="region of interest" description="Disordered" evidence="6">
    <location>
        <begin position="332"/>
        <end position="358"/>
    </location>
</feature>
<keyword evidence="4 7" id="KW-1133">Transmembrane helix</keyword>
<organism evidence="8 9">
    <name type="scientific">Streptodolium elevatio</name>
    <dbReference type="NCBI Taxonomy" id="3157996"/>
    <lineage>
        <taxon>Bacteria</taxon>
        <taxon>Bacillati</taxon>
        <taxon>Actinomycetota</taxon>
        <taxon>Actinomycetes</taxon>
        <taxon>Kitasatosporales</taxon>
        <taxon>Streptomycetaceae</taxon>
        <taxon>Streptodolium</taxon>
    </lineage>
</organism>
<comment type="caution">
    <text evidence="8">The sequence shown here is derived from an EMBL/GenBank/DDBJ whole genome shotgun (WGS) entry which is preliminary data.</text>
</comment>
<keyword evidence="5 7" id="KW-0472">Membrane</keyword>
<dbReference type="EMBL" id="JBEZFP010000007">
    <property type="protein sequence ID" value="MEU8132709.1"/>
    <property type="molecule type" value="Genomic_DNA"/>
</dbReference>
<evidence type="ECO:0000313" key="8">
    <source>
        <dbReference type="EMBL" id="MEU8132709.1"/>
    </source>
</evidence>
<dbReference type="InterPro" id="IPR001851">
    <property type="entry name" value="ABC_transp_permease"/>
</dbReference>